<keyword evidence="1" id="KW-0812">Transmembrane</keyword>
<keyword evidence="1" id="KW-1133">Transmembrane helix</keyword>
<gene>
    <name evidence="2" type="ORF">FLK61_34670</name>
</gene>
<dbReference type="EMBL" id="CP041372">
    <property type="protein sequence ID" value="QKS71815.1"/>
    <property type="molecule type" value="Genomic_DNA"/>
</dbReference>
<reference evidence="3" key="1">
    <citation type="submission" date="2019-07" db="EMBL/GenBank/DDBJ databases">
        <title>Bacillus alkalisoli sp. nov. isolated from saline soil.</title>
        <authorList>
            <person name="Sun J.-Q."/>
            <person name="Xu L."/>
        </authorList>
    </citation>
    <scope>NUCLEOTIDE SEQUENCE [LARGE SCALE GENOMIC DNA]</scope>
    <source>
        <strain evidence="3">M4U3P1</strain>
    </source>
</reference>
<protein>
    <submittedName>
        <fullName evidence="2">Uncharacterized protein</fullName>
    </submittedName>
</protein>
<dbReference type="Proteomes" id="UP000318138">
    <property type="component" value="Chromosome"/>
</dbReference>
<evidence type="ECO:0000256" key="1">
    <source>
        <dbReference type="SAM" id="Phobius"/>
    </source>
</evidence>
<sequence>MNRDYYYSLCCQNHGRHANITDIQGNTFSGKIVNVDQHNVYIQQGNRYGYNPNYYGYQSPVIPVALAAIGGFALGAAFFW</sequence>
<dbReference type="AlphaFoldDB" id="A0A859FHX0"/>
<accession>A0A859FHX0</accession>
<proteinExistence type="predicted"/>
<evidence type="ECO:0000313" key="3">
    <source>
        <dbReference type="Proteomes" id="UP000318138"/>
    </source>
</evidence>
<dbReference type="RefSeq" id="WP_176009801.1">
    <property type="nucleotide sequence ID" value="NZ_CP041372.2"/>
</dbReference>
<name>A0A859FHX0_9BACI</name>
<keyword evidence="1" id="KW-0472">Membrane</keyword>
<evidence type="ECO:0000313" key="2">
    <source>
        <dbReference type="EMBL" id="QKS71815.1"/>
    </source>
</evidence>
<feature type="transmembrane region" description="Helical" evidence="1">
    <location>
        <begin position="61"/>
        <end position="79"/>
    </location>
</feature>
<organism evidence="2 3">
    <name type="scientific">Paenalkalicoccus suaedae</name>
    <dbReference type="NCBI Taxonomy" id="2592382"/>
    <lineage>
        <taxon>Bacteria</taxon>
        <taxon>Bacillati</taxon>
        <taxon>Bacillota</taxon>
        <taxon>Bacilli</taxon>
        <taxon>Bacillales</taxon>
        <taxon>Bacillaceae</taxon>
        <taxon>Paenalkalicoccus</taxon>
    </lineage>
</organism>
<keyword evidence="3" id="KW-1185">Reference proteome</keyword>
<dbReference type="KEGG" id="psua:FLK61_34670"/>